<feature type="coiled-coil region" evidence="3">
    <location>
        <begin position="262"/>
        <end position="321"/>
    </location>
</feature>
<evidence type="ECO:0000256" key="2">
    <source>
        <dbReference type="ARBA" id="ARBA00023054"/>
    </source>
</evidence>
<proteinExistence type="inferred from homology"/>
<dbReference type="PANTHER" id="PTHR46176">
    <property type="entry name" value="LD21662P"/>
    <property type="match status" value="1"/>
</dbReference>
<comment type="similarity">
    <text evidence="1">Belongs to the FAM76 family.</text>
</comment>
<keyword evidence="2 3" id="KW-0175">Coiled coil</keyword>
<evidence type="ECO:0000256" key="4">
    <source>
        <dbReference type="SAM" id="MobiDB-lite"/>
    </source>
</evidence>
<feature type="region of interest" description="Disordered" evidence="4">
    <location>
        <begin position="161"/>
        <end position="210"/>
    </location>
</feature>
<name>A0ABM4FRH2_9AVES</name>
<evidence type="ECO:0000313" key="6">
    <source>
        <dbReference type="RefSeq" id="XP_067167542.1"/>
    </source>
</evidence>
<dbReference type="Proteomes" id="UP001652627">
    <property type="component" value="Chromosome 27"/>
</dbReference>
<gene>
    <name evidence="6" type="primary">FAM76A</name>
</gene>
<evidence type="ECO:0000256" key="3">
    <source>
        <dbReference type="SAM" id="Coils"/>
    </source>
</evidence>
<keyword evidence="5" id="KW-1185">Reference proteome</keyword>
<dbReference type="PANTHER" id="PTHR46176:SF2">
    <property type="entry name" value="PROTEIN FAM76A"/>
    <property type="match status" value="1"/>
</dbReference>
<protein>
    <submittedName>
        <fullName evidence="6">Protein FAM76A isoform X1</fullName>
    </submittedName>
</protein>
<feature type="compositionally biased region" description="Polar residues" evidence="4">
    <location>
        <begin position="161"/>
        <end position="182"/>
    </location>
</feature>
<dbReference type="Pfam" id="PF16046">
    <property type="entry name" value="FAM76"/>
    <property type="match status" value="1"/>
</dbReference>
<evidence type="ECO:0000313" key="5">
    <source>
        <dbReference type="Proteomes" id="UP001652627"/>
    </source>
</evidence>
<sequence length="364" mass="41089">MAALYACTKCHQRFPFEALSQGQQLCKECRIAHPIVKCTYCRTEFQQESKTNTICKKCAQNVKLYGTPKPCQYCNIIAAFIGNKCQRCTNSEKKYGPPHSCEQCKQQCAFDRKDDRKKVDGKLLCWLCTLSYKRVLQKTKEQCKHLSSSSRASLQEKEQYSRLSSGSHYNSQKTLSTSSIQNEIPKKKPKFDAISANGDSVPSSPEMLCPPIQSAPSTLAQWAASQQSLGAHHCPVSQGTDILNFSPDLALDSPGTDHFVIIAQLKEEVATLKKMLHQKDQMILEKEKKITELKADLQYQESQMRAKMNQMEKTHKEVMEQLQPWPRGQGLAPSLQWFSKARHAGRSVCMWQSGGQHTLALPLL</sequence>
<dbReference type="GeneID" id="106486145"/>
<accession>A0ABM4FRH2</accession>
<dbReference type="RefSeq" id="XP_067167542.1">
    <property type="nucleotide sequence ID" value="XM_067311441.1"/>
</dbReference>
<reference evidence="6" key="1">
    <citation type="submission" date="2025-08" db="UniProtKB">
        <authorList>
            <consortium name="RefSeq"/>
        </authorList>
    </citation>
    <scope>IDENTIFICATION</scope>
    <source>
        <tissue evidence="6">Blood</tissue>
    </source>
</reference>
<dbReference type="InterPro" id="IPR032017">
    <property type="entry name" value="FAM76"/>
</dbReference>
<evidence type="ECO:0000256" key="1">
    <source>
        <dbReference type="ARBA" id="ARBA00009097"/>
    </source>
</evidence>
<organism evidence="5 6">
    <name type="scientific">Apteryx mantelli</name>
    <name type="common">North Island brown kiwi</name>
    <dbReference type="NCBI Taxonomy" id="2696672"/>
    <lineage>
        <taxon>Eukaryota</taxon>
        <taxon>Metazoa</taxon>
        <taxon>Chordata</taxon>
        <taxon>Craniata</taxon>
        <taxon>Vertebrata</taxon>
        <taxon>Euteleostomi</taxon>
        <taxon>Archelosauria</taxon>
        <taxon>Archosauria</taxon>
        <taxon>Dinosauria</taxon>
        <taxon>Saurischia</taxon>
        <taxon>Theropoda</taxon>
        <taxon>Coelurosauria</taxon>
        <taxon>Aves</taxon>
        <taxon>Palaeognathae</taxon>
        <taxon>Apterygiformes</taxon>
        <taxon>Apterygidae</taxon>
        <taxon>Apteryx</taxon>
    </lineage>
</organism>